<dbReference type="OrthoDB" id="434324at2759"/>
<reference evidence="2" key="1">
    <citation type="journal article" date="2021" name="Sci. Rep.">
        <title>Diploid genomic architecture of Nitzschia inconspicua, an elite biomass production diatom.</title>
        <authorList>
            <person name="Oliver A."/>
            <person name="Podell S."/>
            <person name="Pinowska A."/>
            <person name="Traller J.C."/>
            <person name="Smith S.R."/>
            <person name="McClure R."/>
            <person name="Beliaev A."/>
            <person name="Bohutskyi P."/>
            <person name="Hill E.A."/>
            <person name="Rabines A."/>
            <person name="Zheng H."/>
            <person name="Allen L.Z."/>
            <person name="Kuo A."/>
            <person name="Grigoriev I.V."/>
            <person name="Allen A.E."/>
            <person name="Hazlebeck D."/>
            <person name="Allen E.E."/>
        </authorList>
    </citation>
    <scope>NUCLEOTIDE SEQUENCE</scope>
    <source>
        <strain evidence="2">Hildebrandi</strain>
    </source>
</reference>
<dbReference type="EMBL" id="JAGRRH010000019">
    <property type="protein sequence ID" value="KAG7349428.1"/>
    <property type="molecule type" value="Genomic_DNA"/>
</dbReference>
<gene>
    <name evidence="2" type="ORF">IV203_012025</name>
</gene>
<evidence type="ECO:0000313" key="3">
    <source>
        <dbReference type="Proteomes" id="UP000693970"/>
    </source>
</evidence>
<reference evidence="2" key="2">
    <citation type="submission" date="2021-04" db="EMBL/GenBank/DDBJ databases">
        <authorList>
            <person name="Podell S."/>
        </authorList>
    </citation>
    <scope>NUCLEOTIDE SEQUENCE</scope>
    <source>
        <strain evidence="2">Hildebrandi</strain>
    </source>
</reference>
<dbReference type="Proteomes" id="UP000693970">
    <property type="component" value="Unassembled WGS sequence"/>
</dbReference>
<sequence>MASLMAASNTKYKAMAESLTEFQTWDEDKLGMFFRRRGLGNYCEALKQHKITGQIAPLLNDDDLKEMGVNVVGDRLMFKRYLKELSSRERFNQRIESLWEGEERIFFSDCDKSFWTLGGFFPMDPSTYKLTTSHLKVKKVKPVRCGPVRLCCFGASYVSNNVDLSKIDDVDVFHTPAPCVHRTCCCAKGKDLVEIESRFEKGGKIFMTLEEGHGEAVANLILNQVEESQKMERT</sequence>
<dbReference type="PROSITE" id="PS50105">
    <property type="entry name" value="SAM_DOMAIN"/>
    <property type="match status" value="1"/>
</dbReference>
<evidence type="ECO:0000259" key="1">
    <source>
        <dbReference type="PROSITE" id="PS50105"/>
    </source>
</evidence>
<dbReference type="CDD" id="cd09487">
    <property type="entry name" value="SAM_superfamily"/>
    <property type="match status" value="1"/>
</dbReference>
<dbReference type="AlphaFoldDB" id="A0A9K3KUP6"/>
<name>A0A9K3KUP6_9STRA</name>
<dbReference type="InterPro" id="IPR001660">
    <property type="entry name" value="SAM"/>
</dbReference>
<accession>A0A9K3KUP6</accession>
<dbReference type="Pfam" id="PF07647">
    <property type="entry name" value="SAM_2"/>
    <property type="match status" value="1"/>
</dbReference>
<keyword evidence="3" id="KW-1185">Reference proteome</keyword>
<dbReference type="SMART" id="SM00454">
    <property type="entry name" value="SAM"/>
    <property type="match status" value="1"/>
</dbReference>
<organism evidence="2 3">
    <name type="scientific">Nitzschia inconspicua</name>
    <dbReference type="NCBI Taxonomy" id="303405"/>
    <lineage>
        <taxon>Eukaryota</taxon>
        <taxon>Sar</taxon>
        <taxon>Stramenopiles</taxon>
        <taxon>Ochrophyta</taxon>
        <taxon>Bacillariophyta</taxon>
        <taxon>Bacillariophyceae</taxon>
        <taxon>Bacillariophycidae</taxon>
        <taxon>Bacillariales</taxon>
        <taxon>Bacillariaceae</taxon>
        <taxon>Nitzschia</taxon>
    </lineage>
</organism>
<evidence type="ECO:0000313" key="2">
    <source>
        <dbReference type="EMBL" id="KAG7349428.1"/>
    </source>
</evidence>
<protein>
    <submittedName>
        <fullName evidence="2">SAM domain sterile alpha motif-containing protein</fullName>
    </submittedName>
</protein>
<comment type="caution">
    <text evidence="2">The sequence shown here is derived from an EMBL/GenBank/DDBJ whole genome shotgun (WGS) entry which is preliminary data.</text>
</comment>
<feature type="domain" description="SAM" evidence="1">
    <location>
        <begin position="25"/>
        <end position="88"/>
    </location>
</feature>
<proteinExistence type="predicted"/>